<organism evidence="1 2">
    <name type="scientific">Hyunsoonleella flava</name>
    <dbReference type="NCBI Taxonomy" id="2527939"/>
    <lineage>
        <taxon>Bacteria</taxon>
        <taxon>Pseudomonadati</taxon>
        <taxon>Bacteroidota</taxon>
        <taxon>Flavobacteriia</taxon>
        <taxon>Flavobacteriales</taxon>
        <taxon>Flavobacteriaceae</taxon>
    </lineage>
</organism>
<evidence type="ECO:0008006" key="3">
    <source>
        <dbReference type="Google" id="ProtNLM"/>
    </source>
</evidence>
<dbReference type="OrthoDB" id="1356197at2"/>
<protein>
    <recommendedName>
        <fullName evidence="3">Fn3-like domain-containing protein</fullName>
    </recommendedName>
</protein>
<proteinExistence type="predicted"/>
<dbReference type="Proteomes" id="UP000291142">
    <property type="component" value="Unassembled WGS sequence"/>
</dbReference>
<gene>
    <name evidence="1" type="ORF">EYD45_14520</name>
</gene>
<dbReference type="AlphaFoldDB" id="A0A4Q9FHA6"/>
<comment type="caution">
    <text evidence="1">The sequence shown here is derived from an EMBL/GenBank/DDBJ whole genome shotgun (WGS) entry which is preliminary data.</text>
</comment>
<evidence type="ECO:0000313" key="1">
    <source>
        <dbReference type="EMBL" id="TBN00477.1"/>
    </source>
</evidence>
<evidence type="ECO:0000313" key="2">
    <source>
        <dbReference type="Proteomes" id="UP000291142"/>
    </source>
</evidence>
<dbReference type="EMBL" id="SIRT01000014">
    <property type="protein sequence ID" value="TBN00477.1"/>
    <property type="molecule type" value="Genomic_DNA"/>
</dbReference>
<name>A0A4Q9FHA6_9FLAO</name>
<accession>A0A4Q9FHA6</accession>
<sequence>MRKTTIIIICFVTFLLGNNIGFSQNNSGCNAELTVEKNRSVKSAGENGAFFTLILKNTSSASKTYSLSVEKTKQACKKSSNSLSKGVNNNPDLDVSIQLPNNLTSKSSDAAITINGGESQKFYVKVEVPSGTPYYTWSCFMVTAKSENCSTSGAEAILSVYIPNPSEE</sequence>
<reference evidence="1 2" key="1">
    <citation type="submission" date="2019-02" db="EMBL/GenBank/DDBJ databases">
        <title>Hyunsoonleella sp., isolated from marine sediment.</title>
        <authorList>
            <person name="Liu B.-T."/>
        </authorList>
    </citation>
    <scope>NUCLEOTIDE SEQUENCE [LARGE SCALE GENOMIC DNA]</scope>
    <source>
        <strain evidence="1 2">T58</strain>
    </source>
</reference>
<dbReference type="RefSeq" id="WP_130965287.1">
    <property type="nucleotide sequence ID" value="NZ_SIRT01000014.1"/>
</dbReference>
<keyword evidence="2" id="KW-1185">Reference proteome</keyword>